<name>T1EQF0_HELRO</name>
<dbReference type="KEGG" id="hro:HELRODRAFT_160555"/>
<evidence type="ECO:0000313" key="3">
    <source>
        <dbReference type="Proteomes" id="UP000015101"/>
    </source>
</evidence>
<reference evidence="1 3" key="2">
    <citation type="journal article" date="2013" name="Nature">
        <title>Insights into bilaterian evolution from three spiralian genomes.</title>
        <authorList>
            <person name="Simakov O."/>
            <person name="Marletaz F."/>
            <person name="Cho S.J."/>
            <person name="Edsinger-Gonzales E."/>
            <person name="Havlak P."/>
            <person name="Hellsten U."/>
            <person name="Kuo D.H."/>
            <person name="Larsson T."/>
            <person name="Lv J."/>
            <person name="Arendt D."/>
            <person name="Savage R."/>
            <person name="Osoegawa K."/>
            <person name="de Jong P."/>
            <person name="Grimwood J."/>
            <person name="Chapman J.A."/>
            <person name="Shapiro H."/>
            <person name="Aerts A."/>
            <person name="Otillar R.P."/>
            <person name="Terry A.Y."/>
            <person name="Boore J.L."/>
            <person name="Grigoriev I.V."/>
            <person name="Lindberg D.R."/>
            <person name="Seaver E.C."/>
            <person name="Weisblat D.A."/>
            <person name="Putnam N.H."/>
            <person name="Rokhsar D.S."/>
        </authorList>
    </citation>
    <scope>NUCLEOTIDE SEQUENCE</scope>
</reference>
<dbReference type="Proteomes" id="UP000015101">
    <property type="component" value="Unassembled WGS sequence"/>
</dbReference>
<evidence type="ECO:0000313" key="1">
    <source>
        <dbReference type="EMBL" id="ESO06387.1"/>
    </source>
</evidence>
<evidence type="ECO:0000313" key="2">
    <source>
        <dbReference type="EnsemblMetazoa" id="HelroP160555"/>
    </source>
</evidence>
<dbReference type="HOGENOM" id="CLU_1817876_0_0_1"/>
<dbReference type="GeneID" id="20198800"/>
<accession>T1EQF0</accession>
<reference evidence="2" key="3">
    <citation type="submission" date="2015-06" db="UniProtKB">
        <authorList>
            <consortium name="EnsemblMetazoa"/>
        </authorList>
    </citation>
    <scope>IDENTIFICATION</scope>
</reference>
<reference evidence="3" key="1">
    <citation type="submission" date="2012-12" db="EMBL/GenBank/DDBJ databases">
        <authorList>
            <person name="Hellsten U."/>
            <person name="Grimwood J."/>
            <person name="Chapman J.A."/>
            <person name="Shapiro H."/>
            <person name="Aerts A."/>
            <person name="Otillar R.P."/>
            <person name="Terry A.Y."/>
            <person name="Boore J.L."/>
            <person name="Simakov O."/>
            <person name="Marletaz F."/>
            <person name="Cho S.-J."/>
            <person name="Edsinger-Gonzales E."/>
            <person name="Havlak P."/>
            <person name="Kuo D.-H."/>
            <person name="Larsson T."/>
            <person name="Lv J."/>
            <person name="Arendt D."/>
            <person name="Savage R."/>
            <person name="Osoegawa K."/>
            <person name="de Jong P."/>
            <person name="Lindberg D.R."/>
            <person name="Seaver E.C."/>
            <person name="Weisblat D.A."/>
            <person name="Putnam N.H."/>
            <person name="Grigoriev I.V."/>
            <person name="Rokhsar D.S."/>
        </authorList>
    </citation>
    <scope>NUCLEOTIDE SEQUENCE</scope>
</reference>
<dbReference type="EnsemblMetazoa" id="HelroT160555">
    <property type="protein sequence ID" value="HelroP160555"/>
    <property type="gene ID" value="HelroG160555"/>
</dbReference>
<sequence length="142" mass="16686">MEDKKKWQKIHYENLKRAGILRALELNGLMLAGWTMKGGHVINLSRRPNEIGYETNGPMSTDDKLNRACAQIEDKNFEMFLEDMQKEENEHNNHYKNMFCNCAWLVYQMQLTLDTSTDETGCLLPMFFNRNNDHMYNKLATS</sequence>
<dbReference type="EMBL" id="KB096324">
    <property type="protein sequence ID" value="ESO06387.1"/>
    <property type="molecule type" value="Genomic_DNA"/>
</dbReference>
<dbReference type="EMBL" id="AMQM01000621">
    <property type="status" value="NOT_ANNOTATED_CDS"/>
    <property type="molecule type" value="Genomic_DNA"/>
</dbReference>
<dbReference type="InParanoid" id="T1EQF0"/>
<gene>
    <name evidence="2" type="primary">20198800</name>
    <name evidence="1" type="ORF">HELRODRAFT_160555</name>
</gene>
<keyword evidence="3" id="KW-1185">Reference proteome</keyword>
<dbReference type="CTD" id="20198800"/>
<organism evidence="2 3">
    <name type="scientific">Helobdella robusta</name>
    <name type="common">Californian leech</name>
    <dbReference type="NCBI Taxonomy" id="6412"/>
    <lineage>
        <taxon>Eukaryota</taxon>
        <taxon>Metazoa</taxon>
        <taxon>Spiralia</taxon>
        <taxon>Lophotrochozoa</taxon>
        <taxon>Annelida</taxon>
        <taxon>Clitellata</taxon>
        <taxon>Hirudinea</taxon>
        <taxon>Rhynchobdellida</taxon>
        <taxon>Glossiphoniidae</taxon>
        <taxon>Helobdella</taxon>
    </lineage>
</organism>
<dbReference type="AlphaFoldDB" id="T1EQF0"/>
<dbReference type="RefSeq" id="XP_009015755.1">
    <property type="nucleotide sequence ID" value="XM_009017507.1"/>
</dbReference>
<protein>
    <submittedName>
        <fullName evidence="1 2">Uncharacterized protein</fullName>
    </submittedName>
</protein>
<proteinExistence type="predicted"/>